<keyword evidence="4" id="KW-0472">Membrane</keyword>
<sequence>MHLLLVGADIRCVTQLLYHSVRKKAHQRTLSGAYTVPVLGTAIASLLLVIVMAQAVEQIHTIHSVDEYNALLSSHTYTVVDFHASWCGPCKAMAPIFSQHATAHASPGKVAFAKVDIDEIPEVAQRYRITSIPTFLFVKDGEEYEEIRAANPPKLKAEIEDIAKELARGSGQTDEKQDNDVAKAIMDEDW</sequence>
<dbReference type="GeneID" id="70130468"/>
<dbReference type="RefSeq" id="XP_045964966.1">
    <property type="nucleotide sequence ID" value="XM_046101576.1"/>
</dbReference>
<evidence type="ECO:0000256" key="1">
    <source>
        <dbReference type="ARBA" id="ARBA00008987"/>
    </source>
</evidence>
<evidence type="ECO:0000256" key="4">
    <source>
        <dbReference type="SAM" id="Phobius"/>
    </source>
</evidence>
<dbReference type="SUPFAM" id="SSF52833">
    <property type="entry name" value="Thioredoxin-like"/>
    <property type="match status" value="1"/>
</dbReference>
<evidence type="ECO:0000313" key="7">
    <source>
        <dbReference type="Proteomes" id="UP000758603"/>
    </source>
</evidence>
<evidence type="ECO:0000313" key="6">
    <source>
        <dbReference type="EMBL" id="KAH6660835.1"/>
    </source>
</evidence>
<keyword evidence="7" id="KW-1185">Reference proteome</keyword>
<organism evidence="6 7">
    <name type="scientific">Truncatella angustata</name>
    <dbReference type="NCBI Taxonomy" id="152316"/>
    <lineage>
        <taxon>Eukaryota</taxon>
        <taxon>Fungi</taxon>
        <taxon>Dikarya</taxon>
        <taxon>Ascomycota</taxon>
        <taxon>Pezizomycotina</taxon>
        <taxon>Sordariomycetes</taxon>
        <taxon>Xylariomycetidae</taxon>
        <taxon>Amphisphaeriales</taxon>
        <taxon>Sporocadaceae</taxon>
        <taxon>Truncatella</taxon>
    </lineage>
</organism>
<dbReference type="PANTHER" id="PTHR46115">
    <property type="entry name" value="THIOREDOXIN-LIKE PROTEIN 1"/>
    <property type="match status" value="1"/>
</dbReference>
<dbReference type="CDD" id="cd02947">
    <property type="entry name" value="TRX_family"/>
    <property type="match status" value="1"/>
</dbReference>
<feature type="region of interest" description="Disordered" evidence="3">
    <location>
        <begin position="166"/>
        <end position="190"/>
    </location>
</feature>
<feature type="compositionally biased region" description="Basic and acidic residues" evidence="3">
    <location>
        <begin position="166"/>
        <end position="181"/>
    </location>
</feature>
<dbReference type="Pfam" id="PF00085">
    <property type="entry name" value="Thioredoxin"/>
    <property type="match status" value="1"/>
</dbReference>
<feature type="transmembrane region" description="Helical" evidence="4">
    <location>
        <begin position="32"/>
        <end position="53"/>
    </location>
</feature>
<evidence type="ECO:0000259" key="5">
    <source>
        <dbReference type="PROSITE" id="PS51352"/>
    </source>
</evidence>
<dbReference type="PRINTS" id="PR00421">
    <property type="entry name" value="THIOREDOXIN"/>
</dbReference>
<dbReference type="OrthoDB" id="10263751at2759"/>
<keyword evidence="4" id="KW-0812">Transmembrane</keyword>
<dbReference type="Proteomes" id="UP000758603">
    <property type="component" value="Unassembled WGS sequence"/>
</dbReference>
<comment type="similarity">
    <text evidence="1">Belongs to the thioredoxin family.</text>
</comment>
<dbReference type="EMBL" id="JAGPXC010000001">
    <property type="protein sequence ID" value="KAH6660835.1"/>
    <property type="molecule type" value="Genomic_DNA"/>
</dbReference>
<protein>
    <submittedName>
        <fullName evidence="6">Thioredoxin-like protein</fullName>
    </submittedName>
</protein>
<dbReference type="InterPro" id="IPR013766">
    <property type="entry name" value="Thioredoxin_domain"/>
</dbReference>
<name>A0A9P8UYQ6_9PEZI</name>
<reference evidence="6" key="1">
    <citation type="journal article" date="2021" name="Nat. Commun.">
        <title>Genetic determinants of endophytism in the Arabidopsis root mycobiome.</title>
        <authorList>
            <person name="Mesny F."/>
            <person name="Miyauchi S."/>
            <person name="Thiergart T."/>
            <person name="Pickel B."/>
            <person name="Atanasova L."/>
            <person name="Karlsson M."/>
            <person name="Huettel B."/>
            <person name="Barry K.W."/>
            <person name="Haridas S."/>
            <person name="Chen C."/>
            <person name="Bauer D."/>
            <person name="Andreopoulos W."/>
            <person name="Pangilinan J."/>
            <person name="LaButti K."/>
            <person name="Riley R."/>
            <person name="Lipzen A."/>
            <person name="Clum A."/>
            <person name="Drula E."/>
            <person name="Henrissat B."/>
            <person name="Kohler A."/>
            <person name="Grigoriev I.V."/>
            <person name="Martin F.M."/>
            <person name="Hacquard S."/>
        </authorList>
    </citation>
    <scope>NUCLEOTIDE SEQUENCE</scope>
    <source>
        <strain evidence="6">MPI-SDFR-AT-0073</strain>
    </source>
</reference>
<keyword evidence="4" id="KW-1133">Transmembrane helix</keyword>
<proteinExistence type="inferred from homology"/>
<evidence type="ECO:0000256" key="3">
    <source>
        <dbReference type="SAM" id="MobiDB-lite"/>
    </source>
</evidence>
<comment type="caution">
    <text evidence="6">The sequence shown here is derived from an EMBL/GenBank/DDBJ whole genome shotgun (WGS) entry which is preliminary data.</text>
</comment>
<dbReference type="InterPro" id="IPR017937">
    <property type="entry name" value="Thioredoxin_CS"/>
</dbReference>
<evidence type="ECO:0000256" key="2">
    <source>
        <dbReference type="ARBA" id="ARBA00023157"/>
    </source>
</evidence>
<feature type="domain" description="Thioredoxin" evidence="5">
    <location>
        <begin position="37"/>
        <end position="164"/>
    </location>
</feature>
<dbReference type="PROSITE" id="PS00194">
    <property type="entry name" value="THIOREDOXIN_1"/>
    <property type="match status" value="1"/>
</dbReference>
<accession>A0A9P8UYQ6</accession>
<keyword evidence="2" id="KW-1015">Disulfide bond</keyword>
<dbReference type="AlphaFoldDB" id="A0A9P8UYQ6"/>
<dbReference type="PROSITE" id="PS51352">
    <property type="entry name" value="THIOREDOXIN_2"/>
    <property type="match status" value="1"/>
</dbReference>
<gene>
    <name evidence="6" type="ORF">BKA67DRAFT_549329</name>
</gene>
<dbReference type="InterPro" id="IPR036249">
    <property type="entry name" value="Thioredoxin-like_sf"/>
</dbReference>
<dbReference type="Gene3D" id="3.40.30.10">
    <property type="entry name" value="Glutaredoxin"/>
    <property type="match status" value="1"/>
</dbReference>